<dbReference type="Pfam" id="PF22936">
    <property type="entry name" value="Pol_BBD"/>
    <property type="match status" value="1"/>
</dbReference>
<proteinExistence type="predicted"/>
<gene>
    <name evidence="2" type="ORF">E5676_scaffold584G00230</name>
</gene>
<organism evidence="2 3">
    <name type="scientific">Cucumis melo var. makuwa</name>
    <name type="common">Oriental melon</name>
    <dbReference type="NCBI Taxonomy" id="1194695"/>
    <lineage>
        <taxon>Eukaryota</taxon>
        <taxon>Viridiplantae</taxon>
        <taxon>Streptophyta</taxon>
        <taxon>Embryophyta</taxon>
        <taxon>Tracheophyta</taxon>
        <taxon>Spermatophyta</taxon>
        <taxon>Magnoliopsida</taxon>
        <taxon>eudicotyledons</taxon>
        <taxon>Gunneridae</taxon>
        <taxon>Pentapetalae</taxon>
        <taxon>rosids</taxon>
        <taxon>fabids</taxon>
        <taxon>Cucurbitales</taxon>
        <taxon>Cucurbitaceae</taxon>
        <taxon>Benincaseae</taxon>
        <taxon>Cucumis</taxon>
    </lineage>
</organism>
<evidence type="ECO:0000313" key="3">
    <source>
        <dbReference type="Proteomes" id="UP000321947"/>
    </source>
</evidence>
<reference evidence="2 3" key="1">
    <citation type="submission" date="2019-08" db="EMBL/GenBank/DDBJ databases">
        <title>Draft genome sequences of two oriental melons (Cucumis melo L. var makuwa).</title>
        <authorList>
            <person name="Kwon S.-Y."/>
        </authorList>
    </citation>
    <scope>NUCLEOTIDE SEQUENCE [LARGE SCALE GENOMIC DNA]</scope>
    <source>
        <strain evidence="3">cv. Chang Bougi</strain>
        <tissue evidence="2">Leaf</tissue>
    </source>
</reference>
<protein>
    <submittedName>
        <fullName evidence="2">Retrotransposon-like protein</fullName>
    </submittedName>
</protein>
<comment type="caution">
    <text evidence="2">The sequence shown here is derived from an EMBL/GenBank/DDBJ whole genome shotgun (WGS) entry which is preliminary data.</text>
</comment>
<sequence length="105" mass="11593">MFSDEENYCESNDEEVGMTLISISTINKEEVERVHPGCSRHMTGNASFFSELNECNVGSIVFGDEGKGRIIGKGTIDHPRLPYLLDVRLVQGLSANLTSIIQLCD</sequence>
<feature type="domain" description="Retrovirus-related Pol polyprotein from transposon TNT 1-94-like beta-barrel" evidence="1">
    <location>
        <begin position="37"/>
        <end position="103"/>
    </location>
</feature>
<evidence type="ECO:0000313" key="2">
    <source>
        <dbReference type="EMBL" id="TYK22568.1"/>
    </source>
</evidence>
<dbReference type="InterPro" id="IPR054722">
    <property type="entry name" value="PolX-like_BBD"/>
</dbReference>
<accession>A0A5D3DGI2</accession>
<dbReference type="AlphaFoldDB" id="A0A5D3DGI2"/>
<dbReference type="Proteomes" id="UP000321947">
    <property type="component" value="Unassembled WGS sequence"/>
</dbReference>
<evidence type="ECO:0000259" key="1">
    <source>
        <dbReference type="Pfam" id="PF22936"/>
    </source>
</evidence>
<dbReference type="EMBL" id="SSTD01004953">
    <property type="protein sequence ID" value="TYK22568.1"/>
    <property type="molecule type" value="Genomic_DNA"/>
</dbReference>
<name>A0A5D3DGI2_CUCMM</name>